<dbReference type="WBParaSite" id="nRc.2.0.1.t25542-RA">
    <property type="protein sequence ID" value="nRc.2.0.1.t25542-RA"/>
    <property type="gene ID" value="nRc.2.0.1.g25542"/>
</dbReference>
<feature type="compositionally biased region" description="Basic residues" evidence="1">
    <location>
        <begin position="1"/>
        <end position="20"/>
    </location>
</feature>
<protein>
    <submittedName>
        <fullName evidence="3">Uncharacterized protein</fullName>
    </submittedName>
</protein>
<keyword evidence="2" id="KW-1185">Reference proteome</keyword>
<name>A0A915JHF4_ROMCU</name>
<sequence>MKKLSKPKLTVRKQLGRRPKLSLLPPEDNAERMANMEQRIEQVAKKLANLPDDSDQNQTMDADMQDYV</sequence>
<dbReference type="AlphaFoldDB" id="A0A915JHF4"/>
<reference evidence="3" key="1">
    <citation type="submission" date="2022-11" db="UniProtKB">
        <authorList>
            <consortium name="WormBaseParasite"/>
        </authorList>
    </citation>
    <scope>IDENTIFICATION</scope>
</reference>
<organism evidence="2 3">
    <name type="scientific">Romanomermis culicivorax</name>
    <name type="common">Nematode worm</name>
    <dbReference type="NCBI Taxonomy" id="13658"/>
    <lineage>
        <taxon>Eukaryota</taxon>
        <taxon>Metazoa</taxon>
        <taxon>Ecdysozoa</taxon>
        <taxon>Nematoda</taxon>
        <taxon>Enoplea</taxon>
        <taxon>Dorylaimia</taxon>
        <taxon>Mermithida</taxon>
        <taxon>Mermithoidea</taxon>
        <taxon>Mermithidae</taxon>
        <taxon>Romanomermis</taxon>
    </lineage>
</organism>
<dbReference type="Proteomes" id="UP000887565">
    <property type="component" value="Unplaced"/>
</dbReference>
<feature type="region of interest" description="Disordered" evidence="1">
    <location>
        <begin position="1"/>
        <end position="25"/>
    </location>
</feature>
<evidence type="ECO:0000313" key="2">
    <source>
        <dbReference type="Proteomes" id="UP000887565"/>
    </source>
</evidence>
<feature type="region of interest" description="Disordered" evidence="1">
    <location>
        <begin position="48"/>
        <end position="68"/>
    </location>
</feature>
<evidence type="ECO:0000313" key="3">
    <source>
        <dbReference type="WBParaSite" id="nRc.2.0.1.t25542-RA"/>
    </source>
</evidence>
<accession>A0A915JHF4</accession>
<evidence type="ECO:0000256" key="1">
    <source>
        <dbReference type="SAM" id="MobiDB-lite"/>
    </source>
</evidence>
<proteinExistence type="predicted"/>